<organism evidence="4 5">
    <name type="scientific">Talaromyces amestolkiae</name>
    <dbReference type="NCBI Taxonomy" id="1196081"/>
    <lineage>
        <taxon>Eukaryota</taxon>
        <taxon>Fungi</taxon>
        <taxon>Dikarya</taxon>
        <taxon>Ascomycota</taxon>
        <taxon>Pezizomycotina</taxon>
        <taxon>Eurotiomycetes</taxon>
        <taxon>Eurotiomycetidae</taxon>
        <taxon>Eurotiales</taxon>
        <taxon>Trichocomaceae</taxon>
        <taxon>Talaromyces</taxon>
        <taxon>Talaromyces sect. Talaromyces</taxon>
    </lineage>
</organism>
<evidence type="ECO:0000313" key="5">
    <source>
        <dbReference type="Proteomes" id="UP000249363"/>
    </source>
</evidence>
<dbReference type="Gene3D" id="1.10.238.10">
    <property type="entry name" value="EF-hand"/>
    <property type="match status" value="2"/>
</dbReference>
<gene>
    <name evidence="4" type="ORF">BHQ10_005699</name>
</gene>
<comment type="caution">
    <text evidence="4">The sequence shown here is derived from an EMBL/GenBank/DDBJ whole genome shotgun (WGS) entry which is preliminary data.</text>
</comment>
<evidence type="ECO:0000256" key="2">
    <source>
        <dbReference type="ARBA" id="ARBA00022837"/>
    </source>
</evidence>
<evidence type="ECO:0000256" key="1">
    <source>
        <dbReference type="ARBA" id="ARBA00022737"/>
    </source>
</evidence>
<dbReference type="RefSeq" id="XP_040734203.1">
    <property type="nucleotide sequence ID" value="XM_040878202.1"/>
</dbReference>
<dbReference type="GeneID" id="63794915"/>
<accession>A0A364L1J7</accession>
<dbReference type="PANTHER" id="PTHR23050">
    <property type="entry name" value="CALCIUM BINDING PROTEIN"/>
    <property type="match status" value="1"/>
</dbReference>
<dbReference type="InterPro" id="IPR011992">
    <property type="entry name" value="EF-hand-dom_pair"/>
</dbReference>
<dbReference type="Proteomes" id="UP000249363">
    <property type="component" value="Unassembled WGS sequence"/>
</dbReference>
<keyword evidence="2" id="KW-0106">Calcium</keyword>
<dbReference type="EMBL" id="MIKG01000010">
    <property type="protein sequence ID" value="RAO69687.1"/>
    <property type="molecule type" value="Genomic_DNA"/>
</dbReference>
<dbReference type="OrthoDB" id="26525at2759"/>
<proteinExistence type="predicted"/>
<dbReference type="FunFam" id="1.10.238.10:FF:000178">
    <property type="entry name" value="Calmodulin-2 A"/>
    <property type="match status" value="1"/>
</dbReference>
<keyword evidence="1" id="KW-0677">Repeat</keyword>
<dbReference type="STRING" id="1196081.A0A364L1J7"/>
<evidence type="ECO:0008006" key="6">
    <source>
        <dbReference type="Google" id="ProtNLM"/>
    </source>
</evidence>
<evidence type="ECO:0000256" key="3">
    <source>
        <dbReference type="SAM" id="MobiDB-lite"/>
    </source>
</evidence>
<evidence type="ECO:0000313" key="4">
    <source>
        <dbReference type="EMBL" id="RAO69687.1"/>
    </source>
</evidence>
<name>A0A364L1J7_TALAM</name>
<dbReference type="SUPFAM" id="SSF47473">
    <property type="entry name" value="EF-hand"/>
    <property type="match status" value="1"/>
</dbReference>
<keyword evidence="5" id="KW-1185">Reference proteome</keyword>
<feature type="region of interest" description="Disordered" evidence="3">
    <location>
        <begin position="20"/>
        <end position="53"/>
    </location>
</feature>
<dbReference type="InterPro" id="IPR050145">
    <property type="entry name" value="Centrin_CML-like"/>
</dbReference>
<sequence length="215" mass="23632">MVSSPHLSRTFSLSIHITITNHLSTDQPPKRRGPPAAPKEKKARQSKLAKENNITAEEENEIKEAFGLFADKNEEFKDEKEGVMRTRDVRRALVALGLPPDSASELSSIVAAVDPTSTGFVTYDAFVSVAAAKLHMRGDDALDAEVDAAYRLFTQGSDGPITFHHLRRIARDLKEDNVGDDLLKDMIREANGGDGLQKGVTLEQFRDVMARAGVF</sequence>
<dbReference type="GO" id="GO:0043226">
    <property type="term" value="C:organelle"/>
    <property type="evidence" value="ECO:0007669"/>
    <property type="project" value="UniProtKB-ARBA"/>
</dbReference>
<reference evidence="4 5" key="1">
    <citation type="journal article" date="2017" name="Biotechnol. Biofuels">
        <title>Differential beta-glucosidase expression as a function of carbon source availability in Talaromyces amestolkiae: a genomic and proteomic approach.</title>
        <authorList>
            <person name="de Eugenio L.I."/>
            <person name="Mendez-Liter J.A."/>
            <person name="Nieto-Dominguez M."/>
            <person name="Alonso L."/>
            <person name="Gil-Munoz J."/>
            <person name="Barriuso J."/>
            <person name="Prieto A."/>
            <person name="Martinez M.J."/>
        </authorList>
    </citation>
    <scope>NUCLEOTIDE SEQUENCE [LARGE SCALE GENOMIC DNA]</scope>
    <source>
        <strain evidence="4 5">CIB</strain>
    </source>
</reference>
<dbReference type="AlphaFoldDB" id="A0A364L1J7"/>
<protein>
    <recommendedName>
        <fullName evidence="6">EF-hand domain-containing protein</fullName>
    </recommendedName>
</protein>